<dbReference type="Proteomes" id="UP000602198">
    <property type="component" value="Unassembled WGS sequence"/>
</dbReference>
<evidence type="ECO:0000259" key="2">
    <source>
        <dbReference type="Pfam" id="PF13569"/>
    </source>
</evidence>
<evidence type="ECO:0000313" key="3">
    <source>
        <dbReference type="EMBL" id="MBL1080224.1"/>
    </source>
</evidence>
<sequence>MTIADCRPAAGEGSPVTPTERGSAAVEDLFEPTVKQRGSLLYRRDGLLTPPPVVSDAREVATRANACLEFYGVARQRLAERDPQPDGTLPDAPVSVTMLPVAAAAALLAQRTSPGWSDGVVSTRRRSADSAALYQHWISTRGLVFATEVALHAHTEPLWKPPREWLYGAPWDGALALGPLRNHLAACLEEQLPPVLEVLERYRAFSDQGRIVASYLMPSQRHWVAADIDMVEAGAHPTHARLLVDCVSEVGQLDRLDSICGRLWRPVAGIAYTAAATAITLVDGVGFDVEPVLTRWLDRYDLPRELKPPLAEALSVIPTDAAFEALTRRSDTAHVLPALRRATARFPRRALRLLDATAHRDVLREHISGHADLVCAELPGLPAATAALAEREFERIAVQTTDVAPEILRDPPWESRKRGKAATVAGLVAPSGVRCAWLPGQREEWRDLVRAEQVENPEKALARIGYGSLTPTELAALVVLGPERAVPILRAATRYQLWSGENALRAAAASFEAELYPVVAHLNRESPRDERCAEVILVFQSAELVELAAARLDRRTLRPNALRYLRRHSRFAAQVLIPRAIGATAKERRLAARVLRHLDSHDHGDEIRAAAAEYGPQAAAAVASLLEADPLTLLPARPPAIPDWVNIPALQVVRMRDGRPISTAAVANLLTMLMMADPYEPYAGVALVRDECDATSLADLAWELFRQWQRAGSPSRHSWVYDALGSLGSDDTVADLRKYVFDNRSDARAVSALDAFVAIGSDAALLALKFLGEKVKTKRVREGARERIEAVAERLGLTADQLADRLVPDLGLDAEGCAVLDYGPRRFTVGFDEQLRPRVTTEEGKNLAALPKPGAKDDAELAQEAQQEFRRIKAGARAVAADQIRRLERAMVTQRRFTVEELRTLFIGHPLRWHVTRRLVWGVYEGGTLVSTFRIAEDRGFADHSDDTLTLADDAVLGVPHPVQFRDRLAAWGELFADYELLQPFPQLDRETFTLPDELHDTDEIRSAGNEVEGPRFLGLTGRGWLPPETGDGGVVYEFEKPLPHGRYLHISANPGLPVYALHIAQPQTFHTQLRPSRRSAGGITFTDLDPITASEVLRDLAWLREESR</sequence>
<evidence type="ECO:0000313" key="4">
    <source>
        <dbReference type="Proteomes" id="UP000602198"/>
    </source>
</evidence>
<gene>
    <name evidence="3" type="ORF">JK358_38100</name>
</gene>
<organism evidence="3 4">
    <name type="scientific">Nocardia acididurans</name>
    <dbReference type="NCBI Taxonomy" id="2802282"/>
    <lineage>
        <taxon>Bacteria</taxon>
        <taxon>Bacillati</taxon>
        <taxon>Actinomycetota</taxon>
        <taxon>Actinomycetes</taxon>
        <taxon>Mycobacteriales</taxon>
        <taxon>Nocardiaceae</taxon>
        <taxon>Nocardia</taxon>
    </lineage>
</organism>
<comment type="caution">
    <text evidence="3">The sequence shown here is derived from an EMBL/GenBank/DDBJ whole genome shotgun (WGS) entry which is preliminary data.</text>
</comment>
<dbReference type="Pfam" id="PF13569">
    <property type="entry name" value="DUF4132"/>
    <property type="match status" value="1"/>
</dbReference>
<protein>
    <submittedName>
        <fullName evidence="3">DUF4132 domain-containing protein</fullName>
    </submittedName>
</protein>
<dbReference type="RefSeq" id="WP_201958567.1">
    <property type="nucleotide sequence ID" value="NZ_JAERRJ010000027.1"/>
</dbReference>
<feature type="domain" description="DUF4132" evidence="2">
    <location>
        <begin position="844"/>
        <end position="1025"/>
    </location>
</feature>
<proteinExistence type="predicted"/>
<accession>A0ABS1MIR8</accession>
<feature type="region of interest" description="Disordered" evidence="1">
    <location>
        <begin position="1"/>
        <end position="23"/>
    </location>
</feature>
<reference evidence="3 4" key="1">
    <citation type="submission" date="2021-01" db="EMBL/GenBank/DDBJ databases">
        <title>WGS of actinomycetes isolated from Thailand.</title>
        <authorList>
            <person name="Thawai C."/>
        </authorList>
    </citation>
    <scope>NUCLEOTIDE SEQUENCE [LARGE SCALE GENOMIC DNA]</scope>
    <source>
        <strain evidence="3 4">LPG 2</strain>
    </source>
</reference>
<name>A0ABS1MIR8_9NOCA</name>
<dbReference type="InterPro" id="IPR025406">
    <property type="entry name" value="DUF4132"/>
</dbReference>
<keyword evidence="4" id="KW-1185">Reference proteome</keyword>
<evidence type="ECO:0000256" key="1">
    <source>
        <dbReference type="SAM" id="MobiDB-lite"/>
    </source>
</evidence>
<dbReference type="EMBL" id="JAERRJ010000027">
    <property type="protein sequence ID" value="MBL1080224.1"/>
    <property type="molecule type" value="Genomic_DNA"/>
</dbReference>